<name>A0ABR4NJI4_9FUNG</name>
<dbReference type="PANTHER" id="PTHR45922:SF1">
    <property type="entry name" value="CLEAVAGE AND POLYADENYLATION SPECIFICITY FACTOR SUBUNIT 2"/>
    <property type="match status" value="1"/>
</dbReference>
<evidence type="ECO:0000259" key="6">
    <source>
        <dbReference type="SMART" id="SM00849"/>
    </source>
</evidence>
<dbReference type="Pfam" id="PF07521">
    <property type="entry name" value="RMMBL"/>
    <property type="match status" value="1"/>
</dbReference>
<dbReference type="InterPro" id="IPR025069">
    <property type="entry name" value="Cpsf2_C"/>
</dbReference>
<evidence type="ECO:0000259" key="7">
    <source>
        <dbReference type="SMART" id="SM01027"/>
    </source>
</evidence>
<dbReference type="Pfam" id="PF13299">
    <property type="entry name" value="CPSF100_C"/>
    <property type="match status" value="1"/>
</dbReference>
<comment type="caution">
    <text evidence="8">The sequence shown here is derived from an EMBL/GenBank/DDBJ whole genome shotgun (WGS) entry which is preliminary data.</text>
</comment>
<keyword evidence="4" id="KW-0694">RNA-binding</keyword>
<evidence type="ECO:0000256" key="1">
    <source>
        <dbReference type="ARBA" id="ARBA00004123"/>
    </source>
</evidence>
<evidence type="ECO:0000313" key="9">
    <source>
        <dbReference type="Proteomes" id="UP001527925"/>
    </source>
</evidence>
<dbReference type="Pfam" id="PF16661">
    <property type="entry name" value="Lactamase_B_6"/>
    <property type="match status" value="1"/>
</dbReference>
<feature type="domain" description="Metallo-beta-lactamase" evidence="6">
    <location>
        <begin position="17"/>
        <end position="226"/>
    </location>
</feature>
<dbReference type="InterPro" id="IPR001279">
    <property type="entry name" value="Metallo-B-lactamas"/>
</dbReference>
<evidence type="ECO:0000256" key="3">
    <source>
        <dbReference type="ARBA" id="ARBA00023242"/>
    </source>
</evidence>
<keyword evidence="5" id="KW-0175">Coiled coil</keyword>
<evidence type="ECO:0000256" key="5">
    <source>
        <dbReference type="SAM" id="Coils"/>
    </source>
</evidence>
<dbReference type="InterPro" id="IPR022712">
    <property type="entry name" value="Beta_Casp"/>
</dbReference>
<reference evidence="8 9" key="1">
    <citation type="submission" date="2023-09" db="EMBL/GenBank/DDBJ databases">
        <title>Pangenome analysis of Batrachochytrium dendrobatidis and related Chytrids.</title>
        <authorList>
            <person name="Yacoub M.N."/>
            <person name="Stajich J.E."/>
            <person name="James T.Y."/>
        </authorList>
    </citation>
    <scope>NUCLEOTIDE SEQUENCE [LARGE SCALE GENOMIC DNA]</scope>
    <source>
        <strain evidence="8 9">JEL0888</strain>
    </source>
</reference>
<dbReference type="Gene3D" id="3.60.15.10">
    <property type="entry name" value="Ribonuclease Z/Hydroxyacylglutathione hydrolase-like"/>
    <property type="match status" value="1"/>
</dbReference>
<feature type="domain" description="Beta-Casp" evidence="7">
    <location>
        <begin position="246"/>
        <end position="367"/>
    </location>
</feature>
<keyword evidence="9" id="KW-1185">Reference proteome</keyword>
<accession>A0ABR4NJI4</accession>
<dbReference type="InterPro" id="IPR027075">
    <property type="entry name" value="CPSF2"/>
</dbReference>
<comment type="similarity">
    <text evidence="4">Belongs to the metallo-beta-lactamase superfamily. RNA-metabolizing metallo-beta-lactamase-like family. CPSF2/YSH1 subfamily.</text>
</comment>
<dbReference type="SMART" id="SM01027">
    <property type="entry name" value="Beta-Casp"/>
    <property type="match status" value="1"/>
</dbReference>
<keyword evidence="2 4" id="KW-0507">mRNA processing</keyword>
<evidence type="ECO:0000256" key="4">
    <source>
        <dbReference type="RuleBase" id="RU365006"/>
    </source>
</evidence>
<evidence type="ECO:0000313" key="8">
    <source>
        <dbReference type="EMBL" id="KAL2919685.1"/>
    </source>
</evidence>
<dbReference type="PANTHER" id="PTHR45922">
    <property type="entry name" value="CLEAVAGE AND POLYADENYLATION SPECIFICITY FACTOR SUBUNIT 2"/>
    <property type="match status" value="1"/>
</dbReference>
<dbReference type="InterPro" id="IPR011108">
    <property type="entry name" value="RMMBL"/>
</dbReference>
<gene>
    <name evidence="8" type="ORF">HK105_200599</name>
</gene>
<dbReference type="Proteomes" id="UP001527925">
    <property type="component" value="Unassembled WGS sequence"/>
</dbReference>
<dbReference type="InterPro" id="IPR035639">
    <property type="entry name" value="CPSF2_MBL"/>
</dbReference>
<dbReference type="SUPFAM" id="SSF56281">
    <property type="entry name" value="Metallo-hydrolase/oxidoreductase"/>
    <property type="match status" value="1"/>
</dbReference>
<dbReference type="EMBL" id="JADGIZ020000002">
    <property type="protein sequence ID" value="KAL2919685.1"/>
    <property type="molecule type" value="Genomic_DNA"/>
</dbReference>
<keyword evidence="3 4" id="KW-0539">Nucleus</keyword>
<dbReference type="SMART" id="SM00849">
    <property type="entry name" value="Lactamase_B"/>
    <property type="match status" value="1"/>
</dbReference>
<proteinExistence type="inferred from homology"/>
<sequence length="750" mass="83759">MSSFVKFTPLSGALDEGPLCYLLEIDDAKLLLDCGWSEQLDTAALAHIARAARQVDAVLLSHADMDHLGAYPYAVRHLGLTCPAYATTPVHDMGQALLHDLVDARTNQEPFELFDGDDVDAAFRKITILRYSQPYGLTGKCHSITITAYSAGHTIGGTIWKIKKDSEDIVYAVDYNNRKERHLNSTVLLSTETLLRPSLLITDVLNAMVQDPAPRKQRDAALIESITSTLGRQGNALIPCDSSTRVLELMYMLDQHWNFKRLSHPLVFLTNQSQNTINLARSMLEWMGDNISQSFASREMPFEFRCVRVISSLRELQALAGPMVVLSSFPGLTTGFARELLYAWAADPRNMIILPDRAQPGTLTRQLMADWLTSAKAAGMSVDHVVQLNRDIPCVFKRRVPLEGAELEQHLEQKRKMEQELETLQHQRQLQRVLEADNDSDMSDVEEEANAQTMQFDIYVKDVSRSSGFFKQTQEFRMFPVHEVRPRIDDYGEIIDIDMFLKMEAQNVPDETAPVAPAQPVEEVLKPAPVVKQEVPSKYTVEEGVLSLRCRLQYIDFEGRSDGKSLKNIVAKLAPRKLILVRGDQASTQHFADFCRDIEGGGSEVYCPAPGECINVSSATNLYQVVLTDALVNSLQTSKLGDYELSYVSGVIRTHETVTGAKRAMLDVQDTEQQKSRLPVVVGDVRLSELRRILQSQGFTTQFVGGGVLVVNGSVVVRRSMVDGSLALEGRMSRDFVRVRSVMYSVQAVL</sequence>
<feature type="coiled-coil region" evidence="5">
    <location>
        <begin position="407"/>
        <end position="434"/>
    </location>
</feature>
<dbReference type="Pfam" id="PF10996">
    <property type="entry name" value="Beta-Casp"/>
    <property type="match status" value="1"/>
</dbReference>
<dbReference type="InterPro" id="IPR036866">
    <property type="entry name" value="RibonucZ/Hydroxyglut_hydro"/>
</dbReference>
<comment type="subcellular location">
    <subcellularLocation>
        <location evidence="1 4">Nucleus</location>
    </subcellularLocation>
</comment>
<dbReference type="CDD" id="cd16293">
    <property type="entry name" value="CPSF2-like_MBL-fold"/>
    <property type="match status" value="1"/>
</dbReference>
<evidence type="ECO:0000256" key="2">
    <source>
        <dbReference type="ARBA" id="ARBA00022664"/>
    </source>
</evidence>
<protein>
    <recommendedName>
        <fullName evidence="4">Cleavage and polyadenylation specificity factor subunit 2</fullName>
    </recommendedName>
    <alternativeName>
        <fullName evidence="4">Cleavage and polyadenylation specificity factor 100 kDa subunit</fullName>
    </alternativeName>
</protein>
<organism evidence="8 9">
    <name type="scientific">Polyrhizophydium stewartii</name>
    <dbReference type="NCBI Taxonomy" id="2732419"/>
    <lineage>
        <taxon>Eukaryota</taxon>
        <taxon>Fungi</taxon>
        <taxon>Fungi incertae sedis</taxon>
        <taxon>Chytridiomycota</taxon>
        <taxon>Chytridiomycota incertae sedis</taxon>
        <taxon>Chytridiomycetes</taxon>
        <taxon>Rhizophydiales</taxon>
        <taxon>Rhizophydiales incertae sedis</taxon>
        <taxon>Polyrhizophydium</taxon>
    </lineage>
</organism>